<proteinExistence type="predicted"/>
<dbReference type="EMBL" id="KK583490">
    <property type="protein sequence ID" value="KDO18140.1"/>
    <property type="molecule type" value="Genomic_DNA"/>
</dbReference>
<dbReference type="GeneID" id="24138090"/>
<feature type="chain" id="PRO_5013311587" description="Ricin B lectin domain-containing protein" evidence="1">
    <location>
        <begin position="16"/>
        <end position="193"/>
    </location>
</feature>
<dbReference type="VEuPathDB" id="FungiDB:SPRG_16466"/>
<dbReference type="Proteomes" id="UP000030745">
    <property type="component" value="Unassembled WGS sequence"/>
</dbReference>
<accession>A0A067BN20</accession>
<evidence type="ECO:0008006" key="4">
    <source>
        <dbReference type="Google" id="ProtNLM"/>
    </source>
</evidence>
<dbReference type="OMA" id="HRDACTH"/>
<dbReference type="OrthoDB" id="10362222at2759"/>
<protein>
    <recommendedName>
        <fullName evidence="4">Ricin B lectin domain-containing protein</fullName>
    </recommendedName>
</protein>
<evidence type="ECO:0000313" key="3">
    <source>
        <dbReference type="Proteomes" id="UP000030745"/>
    </source>
</evidence>
<dbReference type="AlphaFoldDB" id="A0A067BN20"/>
<dbReference type="RefSeq" id="XP_012211155.1">
    <property type="nucleotide sequence ID" value="XM_012355765.1"/>
</dbReference>
<gene>
    <name evidence="2" type="ORF">SPRG_16466</name>
</gene>
<evidence type="ECO:0000256" key="1">
    <source>
        <dbReference type="SAM" id="SignalP"/>
    </source>
</evidence>
<keyword evidence="3" id="KW-1185">Reference proteome</keyword>
<dbReference type="Gene3D" id="2.80.10.50">
    <property type="match status" value="1"/>
</dbReference>
<reference evidence="2 3" key="1">
    <citation type="journal article" date="2013" name="PLoS Genet.">
        <title>Distinctive expansion of potential virulence genes in the genome of the oomycete fish pathogen Saprolegnia parasitica.</title>
        <authorList>
            <person name="Jiang R.H."/>
            <person name="de Bruijn I."/>
            <person name="Haas B.J."/>
            <person name="Belmonte R."/>
            <person name="Lobach L."/>
            <person name="Christie J."/>
            <person name="van den Ackerveken G."/>
            <person name="Bottin A."/>
            <person name="Bulone V."/>
            <person name="Diaz-Moreno S.M."/>
            <person name="Dumas B."/>
            <person name="Fan L."/>
            <person name="Gaulin E."/>
            <person name="Govers F."/>
            <person name="Grenville-Briggs L.J."/>
            <person name="Horner N.R."/>
            <person name="Levin J.Z."/>
            <person name="Mammella M."/>
            <person name="Meijer H.J."/>
            <person name="Morris P."/>
            <person name="Nusbaum C."/>
            <person name="Oome S."/>
            <person name="Phillips A.J."/>
            <person name="van Rooyen D."/>
            <person name="Rzeszutek E."/>
            <person name="Saraiva M."/>
            <person name="Secombes C.J."/>
            <person name="Seidl M.F."/>
            <person name="Snel B."/>
            <person name="Stassen J.H."/>
            <person name="Sykes S."/>
            <person name="Tripathy S."/>
            <person name="van den Berg H."/>
            <person name="Vega-Arreguin J.C."/>
            <person name="Wawra S."/>
            <person name="Young S.K."/>
            <person name="Zeng Q."/>
            <person name="Dieguez-Uribeondo J."/>
            <person name="Russ C."/>
            <person name="Tyler B.M."/>
            <person name="van West P."/>
        </authorList>
    </citation>
    <scope>NUCLEOTIDE SEQUENCE [LARGE SCALE GENOMIC DNA]</scope>
    <source>
        <strain evidence="2 3">CBS 223.65</strain>
    </source>
</reference>
<organism evidence="2 3">
    <name type="scientific">Saprolegnia parasitica (strain CBS 223.65)</name>
    <dbReference type="NCBI Taxonomy" id="695850"/>
    <lineage>
        <taxon>Eukaryota</taxon>
        <taxon>Sar</taxon>
        <taxon>Stramenopiles</taxon>
        <taxon>Oomycota</taxon>
        <taxon>Saprolegniomycetes</taxon>
        <taxon>Saprolegniales</taxon>
        <taxon>Saprolegniaceae</taxon>
        <taxon>Saprolegnia</taxon>
    </lineage>
</organism>
<name>A0A067BN20_SAPPC</name>
<evidence type="ECO:0000313" key="2">
    <source>
        <dbReference type="EMBL" id="KDO18140.1"/>
    </source>
</evidence>
<feature type="signal peptide" evidence="1">
    <location>
        <begin position="1"/>
        <end position="15"/>
    </location>
</feature>
<keyword evidence="1" id="KW-0732">Signal</keyword>
<dbReference type="KEGG" id="spar:SPRG_16466"/>
<sequence length="193" mass="21394">MQLASLLGFVALARAVAHDACTPTTPEPTTPAPTTAAPFSICRTLVDGKKIYLAQMVGSTKHYLGYCVGCTLDAYSYKLPARVNKWWHSITIATIPGGSLGLQMDTGRFYSRCENCGNAANQVVQRYTKWQASDSTHWTCEDVSETHIRLKDFKGEYMTRREYLKPLDGHFVYSSSLNATDDGQLWTVDLTAP</sequence>